<keyword evidence="9" id="KW-1185">Reference proteome</keyword>
<evidence type="ECO:0000256" key="4">
    <source>
        <dbReference type="ARBA" id="ARBA00022630"/>
    </source>
</evidence>
<dbReference type="PANTHER" id="PTHR47178:SF4">
    <property type="entry name" value="FAD-DEPENDENT MONOOXYGENASE APTC"/>
    <property type="match status" value="1"/>
</dbReference>
<evidence type="ECO:0000256" key="6">
    <source>
        <dbReference type="ARBA" id="ARBA00023002"/>
    </source>
</evidence>
<evidence type="ECO:0000256" key="3">
    <source>
        <dbReference type="ARBA" id="ARBA00007992"/>
    </source>
</evidence>
<dbReference type="PANTHER" id="PTHR47178">
    <property type="entry name" value="MONOOXYGENASE, FAD-BINDING"/>
    <property type="match status" value="1"/>
</dbReference>
<dbReference type="Pfam" id="PF13450">
    <property type="entry name" value="NAD_binding_8"/>
    <property type="match status" value="1"/>
</dbReference>
<accession>A0A3D8SWJ8</accession>
<dbReference type="Proteomes" id="UP000256690">
    <property type="component" value="Unassembled WGS sequence"/>
</dbReference>
<sequence>MTTDDCRTFHGPSCAQASLESNGKPEDLEEFAFNTPLQTIWGDACCVLWRDSLGGFCVTIKLYATRGTSGFPPLASDISCQYSWATHHGNLLNIPDNYSGFGNPTLATPRYPSCLVINNLQYPESYYGVFPSQYNPIQTPASLDLNTTIKLNAMTPPILIIGAGLSGLTTARLLTNAGIPCIVFEASPPSRTQGYAISLRDWGFNTLLKALGNLPLSSLTRGVAPDRHIGGWGWLDQSWRNNQTGEIIMMPPRESKDKPSILRANRDALRQWIADADAGGEEEVDVRYGHRLVGVKLRGDGEDGDLVTAEFANGATYTGSLLIAADGVHSTVRTLLVPSAKPEILPVLVYHGDFKLSRDDYERVVRPHAGESTILGGVGDGFNTPLTVCNITSTTVHMDWSYSRPSVENDPLFNPEITSEEAKVIPEALIEEINAKQLGVPWSLFVNGEAMRGHRVFNWLIRCVSMERSDVDSCSRRGVVFVGDSWHAMPIFGGEGGNHAILDGIELAKLLQGIWARSKEDMQAAIKKYYDKSWRRCTDAVRRSKQRFYQLHRPISEWVEIAEKQKMRE</sequence>
<dbReference type="STRING" id="1810919.A0A3D8SWJ8"/>
<keyword evidence="7 8" id="KW-0503">Monooxygenase</keyword>
<protein>
    <submittedName>
        <fullName evidence="8">FAD-dependent monooxygenase aptC</fullName>
    </submittedName>
</protein>
<proteinExistence type="inferred from homology"/>
<dbReference type="RefSeq" id="XP_026607630.1">
    <property type="nucleotide sequence ID" value="XM_026744467.1"/>
</dbReference>
<evidence type="ECO:0000313" key="9">
    <source>
        <dbReference type="Proteomes" id="UP000256690"/>
    </source>
</evidence>
<evidence type="ECO:0000313" key="8">
    <source>
        <dbReference type="EMBL" id="RDW90676.1"/>
    </source>
</evidence>
<dbReference type="InterPro" id="IPR036188">
    <property type="entry name" value="FAD/NAD-bd_sf"/>
</dbReference>
<dbReference type="Gene3D" id="3.50.50.60">
    <property type="entry name" value="FAD/NAD(P)-binding domain"/>
    <property type="match status" value="1"/>
</dbReference>
<reference evidence="8 9" key="1">
    <citation type="journal article" date="2018" name="IMA Fungus">
        <title>IMA Genome-F 9: Draft genome sequence of Annulohypoxylon stygium, Aspergillus mulundensis, Berkeleyomyces basicola (syn. Thielaviopsis basicola), Ceratocystis smalleyi, two Cercospora beticola strains, Coleophoma cylindrospora, Fusarium fracticaudum, Phialophora cf. hyalina, and Morchella septimelata.</title>
        <authorList>
            <person name="Wingfield B.D."/>
            <person name="Bills G.F."/>
            <person name="Dong Y."/>
            <person name="Huang W."/>
            <person name="Nel W.J."/>
            <person name="Swalarsk-Parry B.S."/>
            <person name="Vaghefi N."/>
            <person name="Wilken P.M."/>
            <person name="An Z."/>
            <person name="de Beer Z.W."/>
            <person name="De Vos L."/>
            <person name="Chen L."/>
            <person name="Duong T.A."/>
            <person name="Gao Y."/>
            <person name="Hammerbacher A."/>
            <person name="Kikkert J.R."/>
            <person name="Li Y."/>
            <person name="Li H."/>
            <person name="Li K."/>
            <person name="Li Q."/>
            <person name="Liu X."/>
            <person name="Ma X."/>
            <person name="Naidoo K."/>
            <person name="Pethybridge S.J."/>
            <person name="Sun J."/>
            <person name="Steenkamp E.T."/>
            <person name="van der Nest M.A."/>
            <person name="van Wyk S."/>
            <person name="Wingfield M.J."/>
            <person name="Xiong C."/>
            <person name="Yue Q."/>
            <person name="Zhang X."/>
        </authorList>
    </citation>
    <scope>NUCLEOTIDE SEQUENCE [LARGE SCALE GENOMIC DNA]</scope>
    <source>
        <strain evidence="8 9">DSM 5745</strain>
    </source>
</reference>
<keyword evidence="4" id="KW-0285">Flavoprotein</keyword>
<organism evidence="8 9">
    <name type="scientific">Aspergillus mulundensis</name>
    <dbReference type="NCBI Taxonomy" id="1810919"/>
    <lineage>
        <taxon>Eukaryota</taxon>
        <taxon>Fungi</taxon>
        <taxon>Dikarya</taxon>
        <taxon>Ascomycota</taxon>
        <taxon>Pezizomycotina</taxon>
        <taxon>Eurotiomycetes</taxon>
        <taxon>Eurotiomycetidae</taxon>
        <taxon>Eurotiales</taxon>
        <taxon>Aspergillaceae</taxon>
        <taxon>Aspergillus</taxon>
        <taxon>Aspergillus subgen. Nidulantes</taxon>
    </lineage>
</organism>
<gene>
    <name evidence="8" type="ORF">DSM5745_02451</name>
</gene>
<evidence type="ECO:0000256" key="7">
    <source>
        <dbReference type="ARBA" id="ARBA00023033"/>
    </source>
</evidence>
<dbReference type="PRINTS" id="PR00420">
    <property type="entry name" value="RNGMNOXGNASE"/>
</dbReference>
<comment type="caution">
    <text evidence="8">The sequence shown here is derived from an EMBL/GenBank/DDBJ whole genome shotgun (WGS) entry which is preliminary data.</text>
</comment>
<comment type="cofactor">
    <cofactor evidence="1">
        <name>FAD</name>
        <dbReference type="ChEBI" id="CHEBI:57692"/>
    </cofactor>
</comment>
<dbReference type="GeneID" id="38112821"/>
<keyword evidence="5" id="KW-0274">FAD</keyword>
<comment type="pathway">
    <text evidence="2">Secondary metabolite biosynthesis.</text>
</comment>
<evidence type="ECO:0000256" key="5">
    <source>
        <dbReference type="ARBA" id="ARBA00022827"/>
    </source>
</evidence>
<dbReference type="OrthoDB" id="47494at2759"/>
<comment type="similarity">
    <text evidence="3">Belongs to the paxM FAD-dependent monooxygenase family.</text>
</comment>
<evidence type="ECO:0000256" key="2">
    <source>
        <dbReference type="ARBA" id="ARBA00005179"/>
    </source>
</evidence>
<dbReference type="AlphaFoldDB" id="A0A3D8SWJ8"/>
<dbReference type="SUPFAM" id="SSF51905">
    <property type="entry name" value="FAD/NAD(P)-binding domain"/>
    <property type="match status" value="1"/>
</dbReference>
<evidence type="ECO:0000256" key="1">
    <source>
        <dbReference type="ARBA" id="ARBA00001974"/>
    </source>
</evidence>
<dbReference type="EMBL" id="PVWQ01000002">
    <property type="protein sequence ID" value="RDW90676.1"/>
    <property type="molecule type" value="Genomic_DNA"/>
</dbReference>
<name>A0A3D8SWJ8_9EURO</name>
<keyword evidence="6" id="KW-0560">Oxidoreductase</keyword>
<dbReference type="GO" id="GO:0004497">
    <property type="term" value="F:monooxygenase activity"/>
    <property type="evidence" value="ECO:0007669"/>
    <property type="project" value="UniProtKB-KW"/>
</dbReference>